<dbReference type="EMBL" id="KN825459">
    <property type="protein sequence ID" value="KIK90874.1"/>
    <property type="molecule type" value="Genomic_DNA"/>
</dbReference>
<accession>A0A0D0DX88</accession>
<feature type="compositionally biased region" description="Basic and acidic residues" evidence="1">
    <location>
        <begin position="110"/>
        <end position="122"/>
    </location>
</feature>
<dbReference type="HOGENOM" id="CLU_950281_0_0_1"/>
<protein>
    <submittedName>
        <fullName evidence="2">Uncharacterized protein</fullName>
    </submittedName>
</protein>
<dbReference type="InParanoid" id="A0A0D0DX88"/>
<reference evidence="2 3" key="1">
    <citation type="submission" date="2014-04" db="EMBL/GenBank/DDBJ databases">
        <authorList>
            <consortium name="DOE Joint Genome Institute"/>
            <person name="Kuo A."/>
            <person name="Kohler A."/>
            <person name="Jargeat P."/>
            <person name="Nagy L.G."/>
            <person name="Floudas D."/>
            <person name="Copeland A."/>
            <person name="Barry K.W."/>
            <person name="Cichocki N."/>
            <person name="Veneault-Fourrey C."/>
            <person name="LaButti K."/>
            <person name="Lindquist E.A."/>
            <person name="Lipzen A."/>
            <person name="Lundell T."/>
            <person name="Morin E."/>
            <person name="Murat C."/>
            <person name="Sun H."/>
            <person name="Tunlid A."/>
            <person name="Henrissat B."/>
            <person name="Grigoriev I.V."/>
            <person name="Hibbett D.S."/>
            <person name="Martin F."/>
            <person name="Nordberg H.P."/>
            <person name="Cantor M.N."/>
            <person name="Hua S.X."/>
        </authorList>
    </citation>
    <scope>NUCLEOTIDE SEQUENCE [LARGE SCALE GENOMIC DNA]</scope>
    <source>
        <strain evidence="2 3">Ve08.2h10</strain>
    </source>
</reference>
<gene>
    <name evidence="2" type="ORF">PAXRUDRAFT_14099</name>
</gene>
<feature type="compositionally biased region" description="Low complexity" evidence="1">
    <location>
        <begin position="254"/>
        <end position="263"/>
    </location>
</feature>
<dbReference type="Proteomes" id="UP000054538">
    <property type="component" value="Unassembled WGS sequence"/>
</dbReference>
<organism evidence="2 3">
    <name type="scientific">Paxillus rubicundulus Ve08.2h10</name>
    <dbReference type="NCBI Taxonomy" id="930991"/>
    <lineage>
        <taxon>Eukaryota</taxon>
        <taxon>Fungi</taxon>
        <taxon>Dikarya</taxon>
        <taxon>Basidiomycota</taxon>
        <taxon>Agaricomycotina</taxon>
        <taxon>Agaricomycetes</taxon>
        <taxon>Agaricomycetidae</taxon>
        <taxon>Boletales</taxon>
        <taxon>Paxilineae</taxon>
        <taxon>Paxillaceae</taxon>
        <taxon>Paxillus</taxon>
    </lineage>
</organism>
<sequence length="282" mass="30889">MSWGHAPTTARKMFRRLMENDWPIFKLCNNGWKLEHLAIKSYPNWKRSHLGDGNSNSKKNVIDDNNKSGNESDNGAKDDNDGDGSSKTMTRKQKLSNPTSKIPVKKVKTAKAEVLARNREEQNSDTEVPSTSDNLNAHASPPLNALMPATSDDTAPQINDTAPPTLESTNDKSSNAGKNTLPDQDISIRPRPSMSAESDKENVDPMPIKANKPKVKRPGIKLILKNPLFISSLTAAKVNMPELPPLPPSPPKAPAEQQQVQVQKDAKKPKGKMHVPGEQCGQ</sequence>
<feature type="region of interest" description="Disordered" evidence="1">
    <location>
        <begin position="239"/>
        <end position="282"/>
    </location>
</feature>
<evidence type="ECO:0000313" key="3">
    <source>
        <dbReference type="Proteomes" id="UP000054538"/>
    </source>
</evidence>
<feature type="compositionally biased region" description="Polar residues" evidence="1">
    <location>
        <begin position="151"/>
        <end position="182"/>
    </location>
</feature>
<keyword evidence="3" id="KW-1185">Reference proteome</keyword>
<feature type="region of interest" description="Disordered" evidence="1">
    <location>
        <begin position="49"/>
        <end position="213"/>
    </location>
</feature>
<proteinExistence type="predicted"/>
<feature type="compositionally biased region" description="Pro residues" evidence="1">
    <location>
        <begin position="242"/>
        <end position="253"/>
    </location>
</feature>
<feature type="compositionally biased region" description="Polar residues" evidence="1">
    <location>
        <begin position="125"/>
        <end position="137"/>
    </location>
</feature>
<name>A0A0D0DX88_9AGAM</name>
<reference evidence="3" key="2">
    <citation type="submission" date="2015-01" db="EMBL/GenBank/DDBJ databases">
        <title>Evolutionary Origins and Diversification of the Mycorrhizal Mutualists.</title>
        <authorList>
            <consortium name="DOE Joint Genome Institute"/>
            <consortium name="Mycorrhizal Genomics Consortium"/>
            <person name="Kohler A."/>
            <person name="Kuo A."/>
            <person name="Nagy L.G."/>
            <person name="Floudas D."/>
            <person name="Copeland A."/>
            <person name="Barry K.W."/>
            <person name="Cichocki N."/>
            <person name="Veneault-Fourrey C."/>
            <person name="LaButti K."/>
            <person name="Lindquist E.A."/>
            <person name="Lipzen A."/>
            <person name="Lundell T."/>
            <person name="Morin E."/>
            <person name="Murat C."/>
            <person name="Riley R."/>
            <person name="Ohm R."/>
            <person name="Sun H."/>
            <person name="Tunlid A."/>
            <person name="Henrissat B."/>
            <person name="Grigoriev I.V."/>
            <person name="Hibbett D.S."/>
            <person name="Martin F."/>
        </authorList>
    </citation>
    <scope>NUCLEOTIDE SEQUENCE [LARGE SCALE GENOMIC DNA]</scope>
    <source>
        <strain evidence="3">Ve08.2h10</strain>
    </source>
</reference>
<dbReference type="OrthoDB" id="2671972at2759"/>
<evidence type="ECO:0000313" key="2">
    <source>
        <dbReference type="EMBL" id="KIK90874.1"/>
    </source>
</evidence>
<evidence type="ECO:0000256" key="1">
    <source>
        <dbReference type="SAM" id="MobiDB-lite"/>
    </source>
</evidence>
<dbReference type="AlphaFoldDB" id="A0A0D0DX88"/>